<dbReference type="EMBL" id="JQ446452">
    <property type="protein sequence ID" value="AFE86229.1"/>
    <property type="molecule type" value="Genomic_DNA"/>
</dbReference>
<dbReference type="KEGG" id="vg:14016748"/>
<dbReference type="GeneID" id="14016748"/>
<dbReference type="InterPro" id="IPR004260">
    <property type="entry name" value="Pyr-dimer_DNA_glycosylase"/>
</dbReference>
<dbReference type="Pfam" id="PF03013">
    <property type="entry name" value="Pyr_excise"/>
    <property type="match status" value="1"/>
</dbReference>
<keyword evidence="2" id="KW-1185">Reference proteome</keyword>
<organism evidence="1 2">
    <name type="scientific">Salinivibrio phage CW02</name>
    <dbReference type="NCBI Taxonomy" id="1161935"/>
    <lineage>
        <taxon>Viruses</taxon>
        <taxon>Duplodnaviria</taxon>
        <taxon>Heunggongvirae</taxon>
        <taxon>Uroviricota</taxon>
        <taxon>Caudoviricetes</taxon>
        <taxon>Zobellviridae</taxon>
        <taxon>Salinovirus</taxon>
        <taxon>Salinovirus utanense</taxon>
    </lineage>
</organism>
<sequence>MNIFYLDVCPVRAAQMMCDSHVTKQIVESAQMLSSAHIRHTGFKPLGGNEGGYPHHPCTLWVGDSTANYKWLYRHMCALLDEFSWRRRGRSQHDYERMRKAYSVVPPIPNHKPTPVALAMPDEYKRKSPVKSYRLYYKHDKQHNIKFQYTRRPRPEWL</sequence>
<evidence type="ECO:0000313" key="2">
    <source>
        <dbReference type="Proteomes" id="UP000004791"/>
    </source>
</evidence>
<protein>
    <submittedName>
        <fullName evidence="1">Uncharacterized protein</fullName>
    </submittedName>
</protein>
<evidence type="ECO:0000313" key="1">
    <source>
        <dbReference type="EMBL" id="AFE86229.1"/>
    </source>
</evidence>
<dbReference type="Proteomes" id="UP000004791">
    <property type="component" value="Segment"/>
</dbReference>
<dbReference type="OrthoDB" id="9403at10239"/>
<proteinExistence type="predicted"/>
<name>H9D1I7_9CAUD</name>
<accession>H9D1I7</accession>
<reference evidence="1 2" key="1">
    <citation type="journal article" date="2012" name="J. Virol.">
        <title>Sequence and structural characterization of great salt lake bacteriophage CW02, a member of the T7-like supergroup.</title>
        <authorList>
            <person name="Shen P.S."/>
            <person name="Domek M.J."/>
            <person name="Sanz-Garcia E."/>
            <person name="Makaju A."/>
            <person name="Taylor R.M."/>
            <person name="Hoggan R."/>
            <person name="Culumber M.D."/>
            <person name="Oberg C.J."/>
            <person name="Breakwell D.P."/>
            <person name="Prince J.T."/>
            <person name="Belnap D.M."/>
        </authorList>
    </citation>
    <scope>NUCLEOTIDE SEQUENCE [LARGE SCALE GENOMIC DNA]</scope>
</reference>
<dbReference type="RefSeq" id="YP_007010574.1">
    <property type="nucleotide sequence ID" value="NC_019540.1"/>
</dbReference>